<name>A0A5N5QA17_9AGAM</name>
<accession>A0A5N5QA17</accession>
<dbReference type="SUPFAM" id="SSF53474">
    <property type="entry name" value="alpha/beta-Hydrolases"/>
    <property type="match status" value="1"/>
</dbReference>
<protein>
    <submittedName>
        <fullName evidence="8">Serine carboxypeptidase S28</fullName>
    </submittedName>
</protein>
<keyword evidence="9" id="KW-1185">Reference proteome</keyword>
<keyword evidence="4" id="KW-0378">Hydrolase</keyword>
<evidence type="ECO:0000256" key="2">
    <source>
        <dbReference type="ARBA" id="ARBA00022670"/>
    </source>
</evidence>
<dbReference type="Gene3D" id="3.40.50.1820">
    <property type="entry name" value="alpha/beta hydrolase"/>
    <property type="match status" value="2"/>
</dbReference>
<dbReference type="GO" id="GO:0006508">
    <property type="term" value="P:proteolysis"/>
    <property type="evidence" value="ECO:0007669"/>
    <property type="project" value="UniProtKB-KW"/>
</dbReference>
<feature type="chain" id="PRO_5024399852" evidence="7">
    <location>
        <begin position="22"/>
        <end position="574"/>
    </location>
</feature>
<dbReference type="PANTHER" id="PTHR11010">
    <property type="entry name" value="PROTEASE S28 PRO-X CARBOXYPEPTIDASE-RELATED"/>
    <property type="match status" value="1"/>
</dbReference>
<dbReference type="GO" id="GO:0004180">
    <property type="term" value="F:carboxypeptidase activity"/>
    <property type="evidence" value="ECO:0007669"/>
    <property type="project" value="UniProtKB-KW"/>
</dbReference>
<dbReference type="Pfam" id="PF05577">
    <property type="entry name" value="Peptidase_S28"/>
    <property type="match status" value="1"/>
</dbReference>
<dbReference type="AlphaFoldDB" id="A0A5N5QA17"/>
<comment type="similarity">
    <text evidence="1">Belongs to the peptidase S28 family.</text>
</comment>
<proteinExistence type="inferred from homology"/>
<dbReference type="InterPro" id="IPR029058">
    <property type="entry name" value="AB_hydrolase_fold"/>
</dbReference>
<evidence type="ECO:0000256" key="4">
    <source>
        <dbReference type="ARBA" id="ARBA00022801"/>
    </source>
</evidence>
<dbReference type="Proteomes" id="UP000383932">
    <property type="component" value="Unassembled WGS sequence"/>
</dbReference>
<organism evidence="8 9">
    <name type="scientific">Ceratobasidium theobromae</name>
    <dbReference type="NCBI Taxonomy" id="1582974"/>
    <lineage>
        <taxon>Eukaryota</taxon>
        <taxon>Fungi</taxon>
        <taxon>Dikarya</taxon>
        <taxon>Basidiomycota</taxon>
        <taxon>Agaricomycotina</taxon>
        <taxon>Agaricomycetes</taxon>
        <taxon>Cantharellales</taxon>
        <taxon>Ceratobasidiaceae</taxon>
        <taxon>Ceratobasidium</taxon>
    </lineage>
</organism>
<keyword evidence="2" id="KW-0645">Protease</keyword>
<evidence type="ECO:0000256" key="1">
    <source>
        <dbReference type="ARBA" id="ARBA00011079"/>
    </source>
</evidence>
<dbReference type="OrthoDB" id="1735038at2759"/>
<feature type="region of interest" description="Disordered" evidence="6">
    <location>
        <begin position="539"/>
        <end position="574"/>
    </location>
</feature>
<keyword evidence="8" id="KW-0121">Carboxypeptidase</keyword>
<evidence type="ECO:0000256" key="3">
    <source>
        <dbReference type="ARBA" id="ARBA00022729"/>
    </source>
</evidence>
<dbReference type="EMBL" id="SSOP01000415">
    <property type="protein sequence ID" value="KAB5588585.1"/>
    <property type="molecule type" value="Genomic_DNA"/>
</dbReference>
<keyword evidence="3 7" id="KW-0732">Signal</keyword>
<reference evidence="8 9" key="1">
    <citation type="journal article" date="2019" name="Fungal Biol. Biotechnol.">
        <title>Draft genome sequence of fastidious pathogen Ceratobasidium theobromae, which causes vascular-streak dieback in Theobroma cacao.</title>
        <authorList>
            <person name="Ali S.S."/>
            <person name="Asman A."/>
            <person name="Shao J."/>
            <person name="Firmansyah A.P."/>
            <person name="Susilo A.W."/>
            <person name="Rosmana A."/>
            <person name="McMahon P."/>
            <person name="Junaid M."/>
            <person name="Guest D."/>
            <person name="Kheng T.Y."/>
            <person name="Meinhardt L.W."/>
            <person name="Bailey B.A."/>
        </authorList>
    </citation>
    <scope>NUCLEOTIDE SEQUENCE [LARGE SCALE GENOMIC DNA]</scope>
    <source>
        <strain evidence="8 9">CT2</strain>
    </source>
</reference>
<keyword evidence="5" id="KW-0325">Glycoprotein</keyword>
<dbReference type="PANTHER" id="PTHR11010:SF23">
    <property type="entry name" value="SERINE PEPTIDASE"/>
    <property type="match status" value="1"/>
</dbReference>
<comment type="caution">
    <text evidence="8">The sequence shown here is derived from an EMBL/GenBank/DDBJ whole genome shotgun (WGS) entry which is preliminary data.</text>
</comment>
<evidence type="ECO:0000313" key="9">
    <source>
        <dbReference type="Proteomes" id="UP000383932"/>
    </source>
</evidence>
<evidence type="ECO:0000313" key="8">
    <source>
        <dbReference type="EMBL" id="KAB5588585.1"/>
    </source>
</evidence>
<evidence type="ECO:0000256" key="5">
    <source>
        <dbReference type="ARBA" id="ARBA00023180"/>
    </source>
</evidence>
<dbReference type="GO" id="GO:0008239">
    <property type="term" value="F:dipeptidyl-peptidase activity"/>
    <property type="evidence" value="ECO:0007669"/>
    <property type="project" value="TreeGrafter"/>
</dbReference>
<dbReference type="InterPro" id="IPR008758">
    <property type="entry name" value="Peptidase_S28"/>
</dbReference>
<feature type="signal peptide" evidence="7">
    <location>
        <begin position="1"/>
        <end position="21"/>
    </location>
</feature>
<dbReference type="GO" id="GO:0070008">
    <property type="term" value="F:serine-type exopeptidase activity"/>
    <property type="evidence" value="ECO:0007669"/>
    <property type="project" value="InterPro"/>
</dbReference>
<evidence type="ECO:0000256" key="7">
    <source>
        <dbReference type="SAM" id="SignalP"/>
    </source>
</evidence>
<evidence type="ECO:0000256" key="6">
    <source>
        <dbReference type="SAM" id="MobiDB-lite"/>
    </source>
</evidence>
<gene>
    <name evidence="8" type="ORF">CTheo_7972</name>
</gene>
<sequence length="574" mass="63427">MGRLFISALVIALVGSNGVLGGRLTPLPLVPTVDAPSTPPVRISNGNTEALPPYDTIYQFDQLIDHKNPSLGTFKQRFYFTYELLYVNGESDFEGLYGFITNSTISGLIAQATNGAVAMLEHRYFGQSYPYPDVKESSLKHLTVEQAIEDLAYFAKNVHLPMPGGDQVPPTKAPWILIGGSYPGALVSWTMASKPDVFWAGYSSSGVVQAINWFWSFSEPIRQYMPKNCSEDVINHVDETFMFGTPNQIQALKENFGMGNLSHADDVAKTLRQPIFRWQSLQPGNSDQGFYKFCDALEVKDGVSATPKGWGLDHALQAFGDYMKDFVSKTCGSDTQEDCLGTYDTSMSFWTNTSLGNSWRSWRWMTCNELGWSKDGAPINWPSLISRLVTPYYDMRQCTYYFPTTFPQARPPNTSHINAKYGGWNIRAPRLFSTNGKRDPWREATVSSDFNPRESTDLQPIVVSEGFHTSDLQVRNGAADKTVYAVQQLAVAYFTKWVKEWQTEHPEAVKGGAVIEIDPAKLVAPAAFVPLTSLSEGGSPLNVPANVTAPPNGAVPPPSSNKDAKKIIADLPSN</sequence>